<comment type="caution">
    <text evidence="3">The sequence shown here is derived from an EMBL/GenBank/DDBJ whole genome shotgun (WGS) entry which is preliminary data.</text>
</comment>
<evidence type="ECO:0000313" key="4">
    <source>
        <dbReference type="Proteomes" id="UP001147746"/>
    </source>
</evidence>
<dbReference type="SUPFAM" id="SSF52540">
    <property type="entry name" value="P-loop containing nucleoside triphosphate hydrolases"/>
    <property type="match status" value="1"/>
</dbReference>
<dbReference type="Proteomes" id="UP001147746">
    <property type="component" value="Unassembled WGS sequence"/>
</dbReference>
<proteinExistence type="predicted"/>
<dbReference type="SMART" id="SM00173">
    <property type="entry name" value="RAS"/>
    <property type="match status" value="1"/>
</dbReference>
<evidence type="ECO:0000256" key="1">
    <source>
        <dbReference type="ARBA" id="ARBA00022741"/>
    </source>
</evidence>
<dbReference type="GO" id="GO:0007165">
    <property type="term" value="P:signal transduction"/>
    <property type="evidence" value="ECO:0007669"/>
    <property type="project" value="InterPro"/>
</dbReference>
<dbReference type="GO" id="GO:0003924">
    <property type="term" value="F:GTPase activity"/>
    <property type="evidence" value="ECO:0007669"/>
    <property type="project" value="InterPro"/>
</dbReference>
<protein>
    <recommendedName>
        <fullName evidence="5">RAS small monomeric GTPase</fullName>
    </recommendedName>
</protein>
<dbReference type="PROSITE" id="PS51421">
    <property type="entry name" value="RAS"/>
    <property type="match status" value="1"/>
</dbReference>
<dbReference type="PROSITE" id="PS51419">
    <property type="entry name" value="RAB"/>
    <property type="match status" value="1"/>
</dbReference>
<keyword evidence="4" id="KW-1185">Reference proteome</keyword>
<evidence type="ECO:0000256" key="2">
    <source>
        <dbReference type="ARBA" id="ARBA00023134"/>
    </source>
</evidence>
<dbReference type="PRINTS" id="PR00449">
    <property type="entry name" value="RASTRNSFRMNG"/>
</dbReference>
<dbReference type="GO" id="GO:0005525">
    <property type="term" value="F:GTP binding"/>
    <property type="evidence" value="ECO:0007669"/>
    <property type="project" value="UniProtKB-KW"/>
</dbReference>
<dbReference type="Gene3D" id="3.40.50.300">
    <property type="entry name" value="P-loop containing nucleotide triphosphate hydrolases"/>
    <property type="match status" value="1"/>
</dbReference>
<dbReference type="SMART" id="SM00175">
    <property type="entry name" value="RAB"/>
    <property type="match status" value="1"/>
</dbReference>
<dbReference type="PANTHER" id="PTHR24070">
    <property type="entry name" value="RAS, DI-RAS, AND RHEB FAMILY MEMBERS OF SMALL GTPASE SUPERFAMILY"/>
    <property type="match status" value="1"/>
</dbReference>
<organism evidence="3 4">
    <name type="scientific">Penicillium atrosanguineum</name>
    <dbReference type="NCBI Taxonomy" id="1132637"/>
    <lineage>
        <taxon>Eukaryota</taxon>
        <taxon>Fungi</taxon>
        <taxon>Dikarya</taxon>
        <taxon>Ascomycota</taxon>
        <taxon>Pezizomycotina</taxon>
        <taxon>Eurotiomycetes</taxon>
        <taxon>Eurotiomycetidae</taxon>
        <taxon>Eurotiales</taxon>
        <taxon>Aspergillaceae</taxon>
        <taxon>Penicillium</taxon>
    </lineage>
</organism>
<name>A0A9W9PLM9_9EURO</name>
<dbReference type="SMART" id="SM00174">
    <property type="entry name" value="RHO"/>
    <property type="match status" value="1"/>
</dbReference>
<keyword evidence="1" id="KW-0547">Nucleotide-binding</keyword>
<dbReference type="EMBL" id="JAPZBO010000010">
    <property type="protein sequence ID" value="KAJ5299366.1"/>
    <property type="molecule type" value="Genomic_DNA"/>
</dbReference>
<dbReference type="InterPro" id="IPR027417">
    <property type="entry name" value="P-loop_NTPase"/>
</dbReference>
<dbReference type="InterPro" id="IPR020849">
    <property type="entry name" value="Small_GTPase_Ras-type"/>
</dbReference>
<accession>A0A9W9PLM9</accession>
<reference evidence="3" key="2">
    <citation type="journal article" date="2023" name="IMA Fungus">
        <title>Comparative genomic study of the Penicillium genus elucidates a diverse pangenome and 15 lateral gene transfer events.</title>
        <authorList>
            <person name="Petersen C."/>
            <person name="Sorensen T."/>
            <person name="Nielsen M.R."/>
            <person name="Sondergaard T.E."/>
            <person name="Sorensen J.L."/>
            <person name="Fitzpatrick D.A."/>
            <person name="Frisvad J.C."/>
            <person name="Nielsen K.L."/>
        </authorList>
    </citation>
    <scope>NUCLEOTIDE SEQUENCE</scope>
    <source>
        <strain evidence="3">IBT 21472</strain>
    </source>
</reference>
<dbReference type="InterPro" id="IPR001806">
    <property type="entry name" value="Small_GTPase"/>
</dbReference>
<dbReference type="Pfam" id="PF00071">
    <property type="entry name" value="Ras"/>
    <property type="match status" value="2"/>
</dbReference>
<dbReference type="GO" id="GO:0016020">
    <property type="term" value="C:membrane"/>
    <property type="evidence" value="ECO:0007669"/>
    <property type="project" value="InterPro"/>
</dbReference>
<sequence>MADKISITICGDGGCEDSYSITRTVDGLPYFLSITDTAGQEEYRGLWTASTVKSDAFLLVYDITNPSSLETLNYFMDMINMEAEQRVEDNERLRKELGDKGAGTSVGLPPPVKIVAGNKCDLKDGRAVTSREGLEYARKNGCGFMETSAREMVNIEETFAHLVRRVVETRRLYYQSAVGAPLRLPSRAGHSVHTTALPPTTADASIGRGSRFRPHRFFAFGKGRKLTEIMADQHAHKDGQEPIDEVTRMPKHGIDREKSPGIFLRKMWYGRDGKSGLQENIHGLGGTQARLEELSGSGFSRSKLP</sequence>
<reference evidence="3" key="1">
    <citation type="submission" date="2022-12" db="EMBL/GenBank/DDBJ databases">
        <authorList>
            <person name="Petersen C."/>
        </authorList>
    </citation>
    <scope>NUCLEOTIDE SEQUENCE</scope>
    <source>
        <strain evidence="3">IBT 21472</strain>
    </source>
</reference>
<dbReference type="AlphaFoldDB" id="A0A9W9PLM9"/>
<gene>
    <name evidence="3" type="ORF">N7476_010923</name>
</gene>
<keyword evidence="2" id="KW-0342">GTP-binding</keyword>
<evidence type="ECO:0000313" key="3">
    <source>
        <dbReference type="EMBL" id="KAJ5299366.1"/>
    </source>
</evidence>
<evidence type="ECO:0008006" key="5">
    <source>
        <dbReference type="Google" id="ProtNLM"/>
    </source>
</evidence>